<feature type="non-terminal residue" evidence="2">
    <location>
        <position position="1"/>
    </location>
</feature>
<name>A0A225UPG6_9STRA</name>
<comment type="caution">
    <text evidence="2">The sequence shown here is derived from an EMBL/GenBank/DDBJ whole genome shotgun (WGS) entry which is preliminary data.</text>
</comment>
<dbReference type="Pfam" id="PF02171">
    <property type="entry name" value="Piwi"/>
    <property type="match status" value="1"/>
</dbReference>
<dbReference type="InterPro" id="IPR036397">
    <property type="entry name" value="RNaseH_sf"/>
</dbReference>
<organism evidence="2 3">
    <name type="scientific">Phytophthora megakarya</name>
    <dbReference type="NCBI Taxonomy" id="4795"/>
    <lineage>
        <taxon>Eukaryota</taxon>
        <taxon>Sar</taxon>
        <taxon>Stramenopiles</taxon>
        <taxon>Oomycota</taxon>
        <taxon>Peronosporomycetes</taxon>
        <taxon>Peronosporales</taxon>
        <taxon>Peronosporaceae</taxon>
        <taxon>Phytophthora</taxon>
    </lineage>
</organism>
<accession>A0A225UPG6</accession>
<dbReference type="Gene3D" id="3.30.420.10">
    <property type="entry name" value="Ribonuclease H-like superfamily/Ribonuclease H"/>
    <property type="match status" value="1"/>
</dbReference>
<dbReference type="PANTHER" id="PTHR22891">
    <property type="entry name" value="EUKARYOTIC TRANSLATION INITIATION FACTOR 2C"/>
    <property type="match status" value="1"/>
</dbReference>
<dbReference type="InterPro" id="IPR012337">
    <property type="entry name" value="RNaseH-like_sf"/>
</dbReference>
<dbReference type="EMBL" id="NBNE01014346">
    <property type="protein sequence ID" value="OWY94456.1"/>
    <property type="molecule type" value="Genomic_DNA"/>
</dbReference>
<dbReference type="Proteomes" id="UP000198211">
    <property type="component" value="Unassembled WGS sequence"/>
</dbReference>
<dbReference type="OrthoDB" id="10252740at2759"/>
<dbReference type="SUPFAM" id="SSF53098">
    <property type="entry name" value="Ribonuclease H-like"/>
    <property type="match status" value="1"/>
</dbReference>
<reference evidence="3" key="1">
    <citation type="submission" date="2017-03" db="EMBL/GenBank/DDBJ databases">
        <title>Phytopthora megakarya and P. palmivora, two closely related causual agents of cacao black pod achieved similar genome size and gene model numbers by different mechanisms.</title>
        <authorList>
            <person name="Ali S."/>
            <person name="Shao J."/>
            <person name="Larry D.J."/>
            <person name="Kronmiller B."/>
            <person name="Shen D."/>
            <person name="Strem M.D."/>
            <person name="Melnick R.L."/>
            <person name="Guiltinan M.J."/>
            <person name="Tyler B.M."/>
            <person name="Meinhardt L.W."/>
            <person name="Bailey B.A."/>
        </authorList>
    </citation>
    <scope>NUCLEOTIDE SEQUENCE [LARGE SCALE GENOMIC DNA]</scope>
    <source>
        <strain evidence="3">zdho120</strain>
    </source>
</reference>
<dbReference type="STRING" id="4795.A0A225UPG6"/>
<dbReference type="InterPro" id="IPR003165">
    <property type="entry name" value="Piwi"/>
</dbReference>
<dbReference type="GO" id="GO:0003676">
    <property type="term" value="F:nucleic acid binding"/>
    <property type="evidence" value="ECO:0007669"/>
    <property type="project" value="InterPro"/>
</dbReference>
<dbReference type="AlphaFoldDB" id="A0A225UPG6"/>
<dbReference type="SMART" id="SM00950">
    <property type="entry name" value="Piwi"/>
    <property type="match status" value="1"/>
</dbReference>
<evidence type="ECO:0000313" key="3">
    <source>
        <dbReference type="Proteomes" id="UP000198211"/>
    </source>
</evidence>
<proteinExistence type="predicted"/>
<gene>
    <name evidence="2" type="ORF">PHMEG_00035805</name>
</gene>
<dbReference type="PROSITE" id="PS50822">
    <property type="entry name" value="PIWI"/>
    <property type="match status" value="1"/>
</dbReference>
<sequence length="216" mass="24305">KPEHVIYYRDGVSEGQYYDILQTEMRSLRKAFKMISDGYNPPVTFIIVNKRHHTRAFPYRKGDADSKGNVNPGTVINTGIVDSHRFDFFLYGHSGIQGTSVPCHYTVLHNENNMSADDVQRLTYHLGYTFARCTRSVSFATPAYNAHLAARRARFFLNEGSDDESSVGMFNSSSSKVDFNPVWGCSTQVHRKSTSRSCTKVSRTACFSSKSVDVCV</sequence>
<feature type="domain" description="Piwi" evidence="1">
    <location>
        <begin position="1"/>
        <end position="158"/>
    </location>
</feature>
<evidence type="ECO:0000313" key="2">
    <source>
        <dbReference type="EMBL" id="OWY94456.1"/>
    </source>
</evidence>
<protein>
    <submittedName>
        <fullName evidence="2">Argonaute3</fullName>
    </submittedName>
</protein>
<evidence type="ECO:0000259" key="1">
    <source>
        <dbReference type="PROSITE" id="PS50822"/>
    </source>
</evidence>
<keyword evidence="3" id="KW-1185">Reference proteome</keyword>